<gene>
    <name evidence="3" type="ORF">Amon01_000177100</name>
</gene>
<dbReference type="PANTHER" id="PTHR12730">
    <property type="entry name" value="HSDA/SDA1-RELATED"/>
    <property type="match status" value="1"/>
</dbReference>
<keyword evidence="1" id="KW-0813">Transport</keyword>
<feature type="domain" description="SDA1 N-terminal" evidence="2">
    <location>
        <begin position="64"/>
        <end position="343"/>
    </location>
</feature>
<dbReference type="EMBL" id="BSXU01000572">
    <property type="protein sequence ID" value="GMG21157.1"/>
    <property type="molecule type" value="Genomic_DNA"/>
</dbReference>
<evidence type="ECO:0000256" key="1">
    <source>
        <dbReference type="RuleBase" id="RU365057"/>
    </source>
</evidence>
<protein>
    <recommendedName>
        <fullName evidence="1">Protein SDA1</fullName>
    </recommendedName>
</protein>
<name>A0A9W7DHT1_AMBMO</name>
<dbReference type="GO" id="GO:0005730">
    <property type="term" value="C:nucleolus"/>
    <property type="evidence" value="ECO:0007669"/>
    <property type="project" value="UniProtKB-SubCell"/>
</dbReference>
<dbReference type="PANTHER" id="PTHR12730:SF0">
    <property type="entry name" value="PROTEIN SDA1 HOMOLOG"/>
    <property type="match status" value="1"/>
</dbReference>
<dbReference type="InterPro" id="IPR027312">
    <property type="entry name" value="Sda1"/>
</dbReference>
<accession>A0A9W7DHT1</accession>
<comment type="similarity">
    <text evidence="1">Belongs to the SDA1 family.</text>
</comment>
<proteinExistence type="inferred from homology"/>
<sequence length="345" mass="39627">MAKRKRAAILPTNVALLQNLVRRDPESYHEEFLQQYSHYESLRDIFLLSPSSTDGEEFSELIGFMSAVCSCYPKETANFPQELKMILQNNHRELSPDLREKIIQSLVMLRNKNVITAEFLIQTIFPLLSAYGSNVEGNQGLHAKALRKQIYTALISLLKSCNTGTRNQKLNRSTQALLFNLLEQKDGNGLWATKLTRELWRRGIWDDSRTVEIMTQASLHPDAKVVISGVRFFLGADKEREEAFEEQSDDDEIDPSSLRHQMQVNKKSSKRGKKLENAIKSMKKKNSQKHSATYLNFSAIHLLRDPQQFAEELYETDLSGKKANKFDMDQKIAIMNLISRLIDCR</sequence>
<evidence type="ECO:0000313" key="4">
    <source>
        <dbReference type="Proteomes" id="UP001165063"/>
    </source>
</evidence>
<dbReference type="InterPro" id="IPR012977">
    <property type="entry name" value="SDA1_N"/>
</dbReference>
<keyword evidence="1" id="KW-0539">Nucleus</keyword>
<keyword evidence="1" id="KW-0690">Ribosome biogenesis</keyword>
<keyword evidence="1" id="KW-0653">Protein transport</keyword>
<comment type="function">
    <text evidence="1">Required for 60S pre-ribosomal subunits export to the cytoplasm.</text>
</comment>
<dbReference type="Pfam" id="PF08158">
    <property type="entry name" value="SDA1_HEAT"/>
    <property type="match status" value="1"/>
</dbReference>
<organism evidence="3 4">
    <name type="scientific">Ambrosiozyma monospora</name>
    <name type="common">Yeast</name>
    <name type="synonym">Endomycopsis monosporus</name>
    <dbReference type="NCBI Taxonomy" id="43982"/>
    <lineage>
        <taxon>Eukaryota</taxon>
        <taxon>Fungi</taxon>
        <taxon>Dikarya</taxon>
        <taxon>Ascomycota</taxon>
        <taxon>Saccharomycotina</taxon>
        <taxon>Pichiomycetes</taxon>
        <taxon>Pichiales</taxon>
        <taxon>Pichiaceae</taxon>
        <taxon>Ambrosiozyma</taxon>
    </lineage>
</organism>
<evidence type="ECO:0000313" key="3">
    <source>
        <dbReference type="EMBL" id="GMG21157.1"/>
    </source>
</evidence>
<evidence type="ECO:0000259" key="2">
    <source>
        <dbReference type="Pfam" id="PF08158"/>
    </source>
</evidence>
<dbReference type="GO" id="GO:0000055">
    <property type="term" value="P:ribosomal large subunit export from nucleus"/>
    <property type="evidence" value="ECO:0007669"/>
    <property type="project" value="UniProtKB-UniRule"/>
</dbReference>
<dbReference type="GO" id="GO:0042273">
    <property type="term" value="P:ribosomal large subunit biogenesis"/>
    <property type="evidence" value="ECO:0007669"/>
    <property type="project" value="UniProtKB-UniRule"/>
</dbReference>
<comment type="subcellular location">
    <subcellularLocation>
        <location evidence="1">Nucleus</location>
        <location evidence="1">Nucleolus</location>
    </subcellularLocation>
</comment>
<dbReference type="Proteomes" id="UP001165063">
    <property type="component" value="Unassembled WGS sequence"/>
</dbReference>
<keyword evidence="4" id="KW-1185">Reference proteome</keyword>
<reference evidence="3" key="1">
    <citation type="submission" date="2023-04" db="EMBL/GenBank/DDBJ databases">
        <title>Ambrosiozyma monospora NBRC 1965.</title>
        <authorList>
            <person name="Ichikawa N."/>
            <person name="Sato H."/>
            <person name="Tonouchi N."/>
        </authorList>
    </citation>
    <scope>NUCLEOTIDE SEQUENCE</scope>
    <source>
        <strain evidence="3">NBRC 1965</strain>
    </source>
</reference>
<dbReference type="GO" id="GO:0015031">
    <property type="term" value="P:protein transport"/>
    <property type="evidence" value="ECO:0007669"/>
    <property type="project" value="UniProtKB-KW"/>
</dbReference>
<dbReference type="OrthoDB" id="2196187at2759"/>
<dbReference type="AlphaFoldDB" id="A0A9W7DHT1"/>
<comment type="caution">
    <text evidence="3">The sequence shown here is derived from an EMBL/GenBank/DDBJ whole genome shotgun (WGS) entry which is preliminary data.</text>
</comment>